<dbReference type="PROSITE" id="PS51387">
    <property type="entry name" value="FAD_PCMH"/>
    <property type="match status" value="1"/>
</dbReference>
<dbReference type="RefSeq" id="XP_073562103.1">
    <property type="nucleotide sequence ID" value="XM_073698775.1"/>
</dbReference>
<dbReference type="InterPro" id="IPR016169">
    <property type="entry name" value="FAD-bd_PCMH_sub2"/>
</dbReference>
<evidence type="ECO:0000259" key="7">
    <source>
        <dbReference type="PROSITE" id="PS51387"/>
    </source>
</evidence>
<comment type="caution">
    <text evidence="8">The sequence shown here is derived from an EMBL/GenBank/DDBJ whole genome shotgun (WGS) entry which is preliminary data.</text>
</comment>
<dbReference type="EMBL" id="PPTA01000002">
    <property type="protein sequence ID" value="TFB05902.1"/>
    <property type="molecule type" value="Genomic_DNA"/>
</dbReference>
<evidence type="ECO:0000256" key="4">
    <source>
        <dbReference type="ARBA" id="ARBA00022827"/>
    </source>
</evidence>
<dbReference type="Pfam" id="PF01565">
    <property type="entry name" value="FAD_binding_4"/>
    <property type="match status" value="1"/>
</dbReference>
<dbReference type="PANTHER" id="PTHR42973:SF39">
    <property type="entry name" value="FAD-BINDING PCMH-TYPE DOMAIN-CONTAINING PROTEIN"/>
    <property type="match status" value="1"/>
</dbReference>
<dbReference type="Gene3D" id="3.40.462.20">
    <property type="match status" value="1"/>
</dbReference>
<feature type="region of interest" description="Disordered" evidence="6">
    <location>
        <begin position="510"/>
        <end position="535"/>
    </location>
</feature>
<dbReference type="Gene3D" id="3.30.465.10">
    <property type="match status" value="1"/>
</dbReference>
<organism evidence="8 9">
    <name type="scientific">Trichoderma ghanense</name>
    <dbReference type="NCBI Taxonomy" id="65468"/>
    <lineage>
        <taxon>Eukaryota</taxon>
        <taxon>Fungi</taxon>
        <taxon>Dikarya</taxon>
        <taxon>Ascomycota</taxon>
        <taxon>Pezizomycotina</taxon>
        <taxon>Sordariomycetes</taxon>
        <taxon>Hypocreomycetidae</taxon>
        <taxon>Hypocreales</taxon>
        <taxon>Hypocreaceae</taxon>
        <taxon>Trichoderma</taxon>
    </lineage>
</organism>
<dbReference type="GeneID" id="300573225"/>
<feature type="domain" description="FAD-binding PCMH-type" evidence="7">
    <location>
        <begin position="38"/>
        <end position="217"/>
    </location>
</feature>
<feature type="compositionally biased region" description="Polar residues" evidence="6">
    <location>
        <begin position="510"/>
        <end position="530"/>
    </location>
</feature>
<proteinExistence type="inferred from homology"/>
<dbReference type="Gene3D" id="3.30.43.10">
    <property type="entry name" value="Uridine Diphospho-n-acetylenolpyruvylglucosamine Reductase, domain 2"/>
    <property type="match status" value="1"/>
</dbReference>
<evidence type="ECO:0000313" key="8">
    <source>
        <dbReference type="EMBL" id="TFB05902.1"/>
    </source>
</evidence>
<dbReference type="InterPro" id="IPR012951">
    <property type="entry name" value="BBE"/>
</dbReference>
<keyword evidence="5" id="KW-0560">Oxidoreductase</keyword>
<keyword evidence="4" id="KW-0274">FAD</keyword>
<evidence type="ECO:0000256" key="3">
    <source>
        <dbReference type="ARBA" id="ARBA00022630"/>
    </source>
</evidence>
<evidence type="ECO:0000256" key="2">
    <source>
        <dbReference type="ARBA" id="ARBA00005466"/>
    </source>
</evidence>
<protein>
    <recommendedName>
        <fullName evidence="7">FAD-binding PCMH-type domain-containing protein</fullName>
    </recommendedName>
</protein>
<dbReference type="SUPFAM" id="SSF56176">
    <property type="entry name" value="FAD-binding/transporter-associated domain-like"/>
    <property type="match status" value="1"/>
</dbReference>
<dbReference type="InterPro" id="IPR036318">
    <property type="entry name" value="FAD-bd_PCMH-like_sf"/>
</dbReference>
<evidence type="ECO:0000256" key="5">
    <source>
        <dbReference type="ARBA" id="ARBA00023002"/>
    </source>
</evidence>
<evidence type="ECO:0000313" key="9">
    <source>
        <dbReference type="Proteomes" id="UP001642720"/>
    </source>
</evidence>
<name>A0ABY2HC51_9HYPO</name>
<reference evidence="8 9" key="1">
    <citation type="submission" date="2018-01" db="EMBL/GenBank/DDBJ databases">
        <title>Genome characterization of the sugarcane-associated fungus Trichoderma ghanense CCMA-1212 and their application in lignocelulose bioconversion.</title>
        <authorList>
            <person name="Steindorff A.S."/>
            <person name="Mendes T.D."/>
            <person name="Vilela E.S.D."/>
            <person name="Rodrigues D.S."/>
            <person name="Formighieri E.F."/>
            <person name="Melo I.S."/>
            <person name="Favaro L.C.L."/>
        </authorList>
    </citation>
    <scope>NUCLEOTIDE SEQUENCE [LARGE SCALE GENOMIC DNA]</scope>
    <source>
        <strain evidence="8 9">CCMA-1212</strain>
    </source>
</reference>
<gene>
    <name evidence="8" type="ORF">CCMA1212_001344</name>
</gene>
<keyword evidence="9" id="KW-1185">Reference proteome</keyword>
<comment type="similarity">
    <text evidence="2">Belongs to the oxygen-dependent FAD-linked oxidoreductase family.</text>
</comment>
<dbReference type="InterPro" id="IPR006094">
    <property type="entry name" value="Oxid_FAD_bind_N"/>
</dbReference>
<comment type="cofactor">
    <cofactor evidence="1">
        <name>FAD</name>
        <dbReference type="ChEBI" id="CHEBI:57692"/>
    </cofactor>
</comment>
<dbReference type="InterPro" id="IPR016167">
    <property type="entry name" value="FAD-bd_PCMH_sub1"/>
</dbReference>
<sequence>MADIRELIQILKENNVPVFAPGELQYERSVATVNLIYRFARPDCVVQPRNASDVQCVVREARTRGVPITIKNGGHSYSGASTAEKGISLDLMQMNGVTLNMKTKLATVKGGALWGHVYKQFVNRKIDGYIVNGGRCPTVGVSGFILGGGLSPFTRSFGMGCDTLEEVTIVTATGDKVMVKKSDHPQSEKGRLFWALCGAGGGNFGVVVEMKLRIEKLQGNKVVAGRYTWHPDFDTSRPLEPAGYAATMGQFYTAFFPNELTIDTTWLCDLQESKDAIRFLVYHNGGKAEFDKIIDDTISSVPLAAQLKRRSLEEASSRFLHETLVTQWSEEIEKSLPLNLSFSNYASFVFETDRRIFVEILAIIRFHMVRFRVLFTGDRGSLQVTWIHAGGQAASRKPSDTAFFWRKGVFHTYITVQCFEKFMAEEMEEFLDDFKRQLRPYSLEGKAAFINFPDRALACDQHEEAYFGDNGAELRAVKQIWDGSKYFRWEQGIRLPEEVLMATGSKTKGVQSSIRSMSSSTKNSRGAASRSSRETPVVMATMMKQEDWDNGNVGERRPYADELASRQWETVRIPSRRLFRRPKVIHDLKDFHDWKNIHDLTDLGF</sequence>
<accession>A0ABY2HC51</accession>
<dbReference type="InterPro" id="IPR016166">
    <property type="entry name" value="FAD-bd_PCMH"/>
</dbReference>
<keyword evidence="3" id="KW-0285">Flavoprotein</keyword>
<dbReference type="InterPro" id="IPR050416">
    <property type="entry name" value="FAD-linked_Oxidoreductase"/>
</dbReference>
<dbReference type="Proteomes" id="UP001642720">
    <property type="component" value="Unassembled WGS sequence"/>
</dbReference>
<dbReference type="PANTHER" id="PTHR42973">
    <property type="entry name" value="BINDING OXIDOREDUCTASE, PUTATIVE (AFU_ORTHOLOGUE AFUA_1G17690)-RELATED"/>
    <property type="match status" value="1"/>
</dbReference>
<dbReference type="Pfam" id="PF08031">
    <property type="entry name" value="BBE"/>
    <property type="match status" value="1"/>
</dbReference>
<evidence type="ECO:0000256" key="6">
    <source>
        <dbReference type="SAM" id="MobiDB-lite"/>
    </source>
</evidence>
<evidence type="ECO:0000256" key="1">
    <source>
        <dbReference type="ARBA" id="ARBA00001974"/>
    </source>
</evidence>